<dbReference type="InterPro" id="IPR000835">
    <property type="entry name" value="HTH_MarR-typ"/>
</dbReference>
<evidence type="ECO:0000313" key="2">
    <source>
        <dbReference type="EMBL" id="BDU03626.1"/>
    </source>
</evidence>
<dbReference type="InterPro" id="IPR036388">
    <property type="entry name" value="WH-like_DNA-bd_sf"/>
</dbReference>
<dbReference type="InterPro" id="IPR039422">
    <property type="entry name" value="MarR/SlyA-like"/>
</dbReference>
<dbReference type="RefSeq" id="WP_281876792.1">
    <property type="nucleotide sequence ID" value="NZ_AP026976.1"/>
</dbReference>
<sequence length="155" mass="16858">MSKDELIAEIAQELRLLQRSFDAFDEAAAVRLGLNRTDLRCLDIVLARGPLAAGELSAALRLSPAATTTVVDRLVRAGFVTRAQDPGNRRRILIEGTTRAREVAREIFEPVGVAGAQALLRFDTGELRIALDFLRTALAVHQAETERVSRAGKPG</sequence>
<evidence type="ECO:0000259" key="1">
    <source>
        <dbReference type="PROSITE" id="PS50995"/>
    </source>
</evidence>
<dbReference type="PANTHER" id="PTHR33164:SF106">
    <property type="entry name" value="TRANSCRIPTIONAL REGULATORY PROTEIN"/>
    <property type="match status" value="1"/>
</dbReference>
<dbReference type="InterPro" id="IPR036390">
    <property type="entry name" value="WH_DNA-bd_sf"/>
</dbReference>
<dbReference type="SMART" id="SM00347">
    <property type="entry name" value="HTH_MARR"/>
    <property type="match status" value="1"/>
</dbReference>
<accession>A0ABN6UEG9</accession>
<dbReference type="Pfam" id="PF01047">
    <property type="entry name" value="MarR"/>
    <property type="match status" value="1"/>
</dbReference>
<gene>
    <name evidence="2" type="ORF">IFM12276_66540</name>
</gene>
<feature type="domain" description="HTH marR-type" evidence="1">
    <location>
        <begin position="3"/>
        <end position="139"/>
    </location>
</feature>
<dbReference type="PANTHER" id="PTHR33164">
    <property type="entry name" value="TRANSCRIPTIONAL REGULATOR, MARR FAMILY"/>
    <property type="match status" value="1"/>
</dbReference>
<dbReference type="EMBL" id="AP026978">
    <property type="protein sequence ID" value="BDU03626.1"/>
    <property type="molecule type" value="Genomic_DNA"/>
</dbReference>
<proteinExistence type="predicted"/>
<dbReference type="SUPFAM" id="SSF46785">
    <property type="entry name" value="Winged helix' DNA-binding domain"/>
    <property type="match status" value="1"/>
</dbReference>
<keyword evidence="3" id="KW-1185">Reference proteome</keyword>
<protein>
    <submittedName>
        <fullName evidence="2">MarR family transcriptional regulator</fullName>
    </submittedName>
</protein>
<evidence type="ECO:0000313" key="3">
    <source>
        <dbReference type="Proteomes" id="UP001317870"/>
    </source>
</evidence>
<dbReference type="PROSITE" id="PS50995">
    <property type="entry name" value="HTH_MARR_2"/>
    <property type="match status" value="1"/>
</dbReference>
<name>A0ABN6UEG9_9NOCA</name>
<dbReference type="Gene3D" id="1.10.10.10">
    <property type="entry name" value="Winged helix-like DNA-binding domain superfamily/Winged helix DNA-binding domain"/>
    <property type="match status" value="1"/>
</dbReference>
<reference evidence="2 3" key="1">
    <citation type="submission" date="2022-11" db="EMBL/GenBank/DDBJ databases">
        <title>Genome Sequencing of Nocardia sp. ON39_IFM12276 and assembly.</title>
        <authorList>
            <person name="Shimojima M."/>
            <person name="Toyokawa M."/>
            <person name="Uesaka K."/>
        </authorList>
    </citation>
    <scope>NUCLEOTIDE SEQUENCE [LARGE SCALE GENOMIC DNA]</scope>
    <source>
        <strain evidence="2 3">IFM 12276</strain>
    </source>
</reference>
<organism evidence="2 3">
    <name type="scientific">Nocardia sputorum</name>
    <dbReference type="NCBI Taxonomy" id="2984338"/>
    <lineage>
        <taxon>Bacteria</taxon>
        <taxon>Bacillati</taxon>
        <taxon>Actinomycetota</taxon>
        <taxon>Actinomycetes</taxon>
        <taxon>Mycobacteriales</taxon>
        <taxon>Nocardiaceae</taxon>
        <taxon>Nocardia</taxon>
    </lineage>
</organism>
<dbReference type="Proteomes" id="UP001317870">
    <property type="component" value="Chromosome"/>
</dbReference>